<evidence type="ECO:0000313" key="3">
    <source>
        <dbReference type="EMBL" id="CAI4003087.1"/>
    </source>
</evidence>
<feature type="compositionally biased region" description="Polar residues" evidence="1">
    <location>
        <begin position="60"/>
        <end position="77"/>
    </location>
</feature>
<evidence type="ECO:0000313" key="4">
    <source>
        <dbReference type="EMBL" id="CAL1156462.1"/>
    </source>
</evidence>
<dbReference type="EMBL" id="CAMXCT020003213">
    <property type="protein sequence ID" value="CAL1156462.1"/>
    <property type="molecule type" value="Genomic_DNA"/>
</dbReference>
<evidence type="ECO:0000259" key="2">
    <source>
        <dbReference type="PROSITE" id="PS50105"/>
    </source>
</evidence>
<dbReference type="InterPro" id="IPR013761">
    <property type="entry name" value="SAM/pointed_sf"/>
</dbReference>
<dbReference type="EMBL" id="CAMXCT010003213">
    <property type="protein sequence ID" value="CAI4003087.1"/>
    <property type="molecule type" value="Genomic_DNA"/>
</dbReference>
<evidence type="ECO:0000313" key="6">
    <source>
        <dbReference type="Proteomes" id="UP001152797"/>
    </source>
</evidence>
<feature type="compositionally biased region" description="Polar residues" evidence="1">
    <location>
        <begin position="352"/>
        <end position="363"/>
    </location>
</feature>
<proteinExistence type="predicted"/>
<feature type="domain" description="SAM" evidence="2">
    <location>
        <begin position="544"/>
        <end position="609"/>
    </location>
</feature>
<gene>
    <name evidence="3" type="ORF">C1SCF055_LOCUS28983</name>
</gene>
<evidence type="ECO:0000313" key="5">
    <source>
        <dbReference type="EMBL" id="CAL4790399.1"/>
    </source>
</evidence>
<reference evidence="4" key="2">
    <citation type="submission" date="2024-04" db="EMBL/GenBank/DDBJ databases">
        <authorList>
            <person name="Chen Y."/>
            <person name="Shah S."/>
            <person name="Dougan E. K."/>
            <person name="Thang M."/>
            <person name="Chan C."/>
        </authorList>
    </citation>
    <scope>NUCLEOTIDE SEQUENCE [LARGE SCALE GENOMIC DNA]</scope>
</reference>
<dbReference type="Gene3D" id="1.10.150.50">
    <property type="entry name" value="Transcription Factor, Ets-1"/>
    <property type="match status" value="1"/>
</dbReference>
<dbReference type="Proteomes" id="UP001152797">
    <property type="component" value="Unassembled WGS sequence"/>
</dbReference>
<feature type="region of interest" description="Disordered" evidence="1">
    <location>
        <begin position="282"/>
        <end position="319"/>
    </location>
</feature>
<name>A0A9P1GAF2_9DINO</name>
<dbReference type="InterPro" id="IPR001660">
    <property type="entry name" value="SAM"/>
</dbReference>
<dbReference type="SUPFAM" id="SSF47769">
    <property type="entry name" value="SAM/Pointed domain"/>
    <property type="match status" value="1"/>
</dbReference>
<feature type="compositionally biased region" description="Polar residues" evidence="1">
    <location>
        <begin position="30"/>
        <end position="40"/>
    </location>
</feature>
<feature type="compositionally biased region" description="Low complexity" evidence="1">
    <location>
        <begin position="364"/>
        <end position="380"/>
    </location>
</feature>
<dbReference type="EMBL" id="CAMXCT030003213">
    <property type="protein sequence ID" value="CAL4790399.1"/>
    <property type="molecule type" value="Genomic_DNA"/>
</dbReference>
<feature type="region of interest" description="Disordered" evidence="1">
    <location>
        <begin position="1"/>
        <end position="129"/>
    </location>
</feature>
<accession>A0A9P1GAF2</accession>
<protein>
    <submittedName>
        <fullName evidence="5">SAM domain-containing protein</fullName>
    </submittedName>
</protein>
<dbReference type="AlphaFoldDB" id="A0A9P1GAF2"/>
<dbReference type="SMART" id="SM00454">
    <property type="entry name" value="SAM"/>
    <property type="match status" value="1"/>
</dbReference>
<evidence type="ECO:0000256" key="1">
    <source>
        <dbReference type="SAM" id="MobiDB-lite"/>
    </source>
</evidence>
<keyword evidence="6" id="KW-1185">Reference proteome</keyword>
<dbReference type="PROSITE" id="PS50105">
    <property type="entry name" value="SAM_DOMAIN"/>
    <property type="match status" value="1"/>
</dbReference>
<dbReference type="OrthoDB" id="434324at2759"/>
<organism evidence="3">
    <name type="scientific">Cladocopium goreaui</name>
    <dbReference type="NCBI Taxonomy" id="2562237"/>
    <lineage>
        <taxon>Eukaryota</taxon>
        <taxon>Sar</taxon>
        <taxon>Alveolata</taxon>
        <taxon>Dinophyceae</taxon>
        <taxon>Suessiales</taxon>
        <taxon>Symbiodiniaceae</taxon>
        <taxon>Cladocopium</taxon>
    </lineage>
</organism>
<sequence length="670" mass="70518">DQLEQRVQRLESDVPPAFEIAASRRASSRPGSTKLRSGSRVTLEGLYDNDDCPWDDPTFDVSSEQNGTLPPTGNSKAQEAEEHRGSVRRGSGEVTTEPVGGLTGTFLPRTSLDIGGEETPPEPQVQRSSIPVNGHATHQLQASVNGGRMLQKLIAQPKSAMRSRPGMAEVAAVPCSTAPCHSLSRHSLQMSQRQGGSFVVSYPRGMTPLVAAPTAFHHRAASPGGAPGSPPVPHATLPLFAGVPAAQLQKASLRPGVPGVAPLALQAGSHVAVPQAVAMRVGPQEPQATQPAQGLPAGPKIPENVDQSTAPQPAVHAPSTVEAPAAVQGVQSSQVQVMHFHGDPEVRPPQAQGVSEQSQSLTLSQPAQSSSAMQRSSSHPPLEKVAVPLPGVTPSMMQTPWDRRSPMSPMVLGREQTCPVSREKTEEDVAIPMRIPGSASASLPRWAVSAGRAAMNSRSTVQTVHPTPKSSQTLPYKSRGVVALAEPVAVESCTPVEPVAMEVTETSSPFGPSISSHAGNVQHVQPVQPNAAAVAEVGKAIRDWTEEDVAVFLTKLSTVPVDIIDVVHAHAISGAVLLSLTEEDLETLNIEKFGHRRLLLLAAQELRRVVQAERPAGDFTGMLSPTSSCSGTFSQHPSHPGPARRRVVGPLLGAQSVPVAWRVEEGLAFV</sequence>
<feature type="non-terminal residue" evidence="3">
    <location>
        <position position="1"/>
    </location>
</feature>
<feature type="region of interest" description="Disordered" evidence="1">
    <location>
        <begin position="342"/>
        <end position="409"/>
    </location>
</feature>
<reference evidence="3" key="1">
    <citation type="submission" date="2022-10" db="EMBL/GenBank/DDBJ databases">
        <authorList>
            <person name="Chen Y."/>
            <person name="Dougan E. K."/>
            <person name="Chan C."/>
            <person name="Rhodes N."/>
            <person name="Thang M."/>
        </authorList>
    </citation>
    <scope>NUCLEOTIDE SEQUENCE</scope>
</reference>
<feature type="compositionally biased region" description="Acidic residues" evidence="1">
    <location>
        <begin position="47"/>
        <end position="58"/>
    </location>
</feature>
<feature type="compositionally biased region" description="Basic and acidic residues" evidence="1">
    <location>
        <begin position="1"/>
        <end position="12"/>
    </location>
</feature>
<comment type="caution">
    <text evidence="3">The sequence shown here is derived from an EMBL/GenBank/DDBJ whole genome shotgun (WGS) entry which is preliminary data.</text>
</comment>
<dbReference type="Pfam" id="PF00536">
    <property type="entry name" value="SAM_1"/>
    <property type="match status" value="1"/>
</dbReference>